<dbReference type="PROSITE" id="PS00940">
    <property type="entry name" value="GAMMA_THIONIN"/>
    <property type="match status" value="1"/>
</dbReference>
<evidence type="ECO:0000256" key="2">
    <source>
        <dbReference type="ARBA" id="ARBA00022577"/>
    </source>
</evidence>
<feature type="signal peptide" evidence="5">
    <location>
        <begin position="1"/>
        <end position="28"/>
    </location>
</feature>
<dbReference type="GO" id="GO:0050832">
    <property type="term" value="P:defense response to fungus"/>
    <property type="evidence" value="ECO:0007669"/>
    <property type="project" value="UniProtKB-KW"/>
</dbReference>
<evidence type="ECO:0000256" key="4">
    <source>
        <dbReference type="ARBA" id="ARBA00023157"/>
    </source>
</evidence>
<keyword evidence="1" id="KW-0929">Antimicrobial</keyword>
<evidence type="ECO:0000256" key="3">
    <source>
        <dbReference type="ARBA" id="ARBA00022729"/>
    </source>
</evidence>
<dbReference type="InterPro" id="IPR003614">
    <property type="entry name" value="Knottins"/>
</dbReference>
<reference evidence="7 8" key="1">
    <citation type="journal article" date="2015" name="Sci. Rep.">
        <title>The power of single molecule real-time sequencing technology in the de novo assembly of a eukaryotic genome.</title>
        <authorList>
            <person name="Sakai H."/>
            <person name="Naito K."/>
            <person name="Ogiso-Tanaka E."/>
            <person name="Takahashi Y."/>
            <person name="Iseki K."/>
            <person name="Muto C."/>
            <person name="Satou K."/>
            <person name="Teruya K."/>
            <person name="Shiroma A."/>
            <person name="Shimoji M."/>
            <person name="Hirano T."/>
            <person name="Itoh T."/>
            <person name="Kaga A."/>
            <person name="Tomooka N."/>
        </authorList>
    </citation>
    <scope>NUCLEOTIDE SEQUENCE [LARGE SCALE GENOMIC DNA]</scope>
    <source>
        <strain evidence="8">cv. Shumari</strain>
    </source>
</reference>
<dbReference type="GO" id="GO:0031640">
    <property type="term" value="P:killing of cells of another organism"/>
    <property type="evidence" value="ECO:0007669"/>
    <property type="project" value="UniProtKB-KW"/>
</dbReference>
<protein>
    <recommendedName>
        <fullName evidence="6">Knottins-like domain-containing protein</fullName>
    </recommendedName>
</protein>
<dbReference type="Pfam" id="PF00304">
    <property type="entry name" value="Gamma-thionin"/>
    <property type="match status" value="1"/>
</dbReference>
<evidence type="ECO:0000313" key="8">
    <source>
        <dbReference type="Proteomes" id="UP000291084"/>
    </source>
</evidence>
<evidence type="ECO:0000256" key="5">
    <source>
        <dbReference type="SAM" id="SignalP"/>
    </source>
</evidence>
<dbReference type="Gene3D" id="3.30.30.10">
    <property type="entry name" value="Knottin, scorpion toxin-like"/>
    <property type="match status" value="1"/>
</dbReference>
<sequence>METKELRFTMFLLFLVIAADVAVKRTEGKDCWQPSMTYKGICILTSNCIKVCVNEGFTSGKCRGFPPHCDCVYPC</sequence>
<keyword evidence="3 5" id="KW-0732">Signal</keyword>
<dbReference type="PANTHER" id="PTHR33147:SF39">
    <property type="entry name" value="DRO1 PROTEIN-RELATED"/>
    <property type="match status" value="1"/>
</dbReference>
<dbReference type="InterPro" id="IPR008176">
    <property type="entry name" value="Defensin_plant"/>
</dbReference>
<evidence type="ECO:0000313" key="7">
    <source>
        <dbReference type="EMBL" id="BAT73191.1"/>
    </source>
</evidence>
<dbReference type="SUPFAM" id="SSF57095">
    <property type="entry name" value="Scorpion toxin-like"/>
    <property type="match status" value="1"/>
</dbReference>
<dbReference type="AlphaFoldDB" id="A0A0S3QXZ9"/>
<dbReference type="EMBL" id="AP015034">
    <property type="protein sequence ID" value="BAT73191.1"/>
    <property type="molecule type" value="Genomic_DNA"/>
</dbReference>
<name>A0A0S3QXZ9_PHAAN</name>
<dbReference type="InterPro" id="IPR036574">
    <property type="entry name" value="Scorpion_toxin-like_sf"/>
</dbReference>
<proteinExistence type="predicted"/>
<feature type="chain" id="PRO_5006616384" description="Knottins-like domain-containing protein" evidence="5">
    <location>
        <begin position="29"/>
        <end position="75"/>
    </location>
</feature>
<accession>A0A0S3QXZ9</accession>
<dbReference type="Proteomes" id="UP000291084">
    <property type="component" value="Chromosome 1"/>
</dbReference>
<dbReference type="SMART" id="SM00505">
    <property type="entry name" value="Knot1"/>
    <property type="match status" value="1"/>
</dbReference>
<keyword evidence="4" id="KW-1015">Disulfide bond</keyword>
<keyword evidence="2" id="KW-0295">Fungicide</keyword>
<evidence type="ECO:0000259" key="6">
    <source>
        <dbReference type="SMART" id="SM00505"/>
    </source>
</evidence>
<organism evidence="7 8">
    <name type="scientific">Vigna angularis var. angularis</name>
    <dbReference type="NCBI Taxonomy" id="157739"/>
    <lineage>
        <taxon>Eukaryota</taxon>
        <taxon>Viridiplantae</taxon>
        <taxon>Streptophyta</taxon>
        <taxon>Embryophyta</taxon>
        <taxon>Tracheophyta</taxon>
        <taxon>Spermatophyta</taxon>
        <taxon>Magnoliopsida</taxon>
        <taxon>eudicotyledons</taxon>
        <taxon>Gunneridae</taxon>
        <taxon>Pentapetalae</taxon>
        <taxon>rosids</taxon>
        <taxon>fabids</taxon>
        <taxon>Fabales</taxon>
        <taxon>Fabaceae</taxon>
        <taxon>Papilionoideae</taxon>
        <taxon>50 kb inversion clade</taxon>
        <taxon>NPAAA clade</taxon>
        <taxon>indigoferoid/millettioid clade</taxon>
        <taxon>Phaseoleae</taxon>
        <taxon>Vigna</taxon>
    </lineage>
</organism>
<feature type="domain" description="Knottins-like" evidence="6">
    <location>
        <begin position="30"/>
        <end position="75"/>
    </location>
</feature>
<keyword evidence="8" id="KW-1185">Reference proteome</keyword>
<evidence type="ECO:0000256" key="1">
    <source>
        <dbReference type="ARBA" id="ARBA00022529"/>
    </source>
</evidence>
<gene>
    <name evidence="7" type="primary">Vigan.01G065600</name>
    <name evidence="7" type="ORF">VIGAN_01065600</name>
</gene>
<dbReference type="PANTHER" id="PTHR33147">
    <property type="entry name" value="DEFENSIN-LIKE PROTEIN 1"/>
    <property type="match status" value="1"/>
</dbReference>